<protein>
    <submittedName>
        <fullName evidence="2">Lipolytic protein G-D-S-L family</fullName>
    </submittedName>
</protein>
<evidence type="ECO:0000259" key="1">
    <source>
        <dbReference type="Pfam" id="PF13472"/>
    </source>
</evidence>
<dbReference type="KEGG" id="ddn:DND132_0750"/>
<evidence type="ECO:0000313" key="3">
    <source>
        <dbReference type="Proteomes" id="UP000007845"/>
    </source>
</evidence>
<dbReference type="CDD" id="cd01822">
    <property type="entry name" value="Lysophospholipase_L1_like"/>
    <property type="match status" value="1"/>
</dbReference>
<dbReference type="PANTHER" id="PTHR30383:SF5">
    <property type="entry name" value="SGNH HYDROLASE-TYPE ESTERASE DOMAIN-CONTAINING PROTEIN"/>
    <property type="match status" value="1"/>
</dbReference>
<dbReference type="Pfam" id="PF13472">
    <property type="entry name" value="Lipase_GDSL_2"/>
    <property type="match status" value="1"/>
</dbReference>
<sequence length="188" mass="20250">MSGPLRIACFGDSLTEGYGLAPDEALPAVLERDLLDLGIEARCLNFGVSGDTAEDGLNRLRMVLDADPDGVVLAFGANDCFLDEPVDEVAARLSSLIEAFRKRDLPVLLVGVNAGLNPDEAYRARFEAVFPDLAERYDLPLFPDILAPYQGDPSMTLLDGLHPNETGVEAMARALLPQVEALARGIRP</sequence>
<organism evidence="2 3">
    <name type="scientific">Pseudodesulfovibrio mercurii</name>
    <dbReference type="NCBI Taxonomy" id="641491"/>
    <lineage>
        <taxon>Bacteria</taxon>
        <taxon>Pseudomonadati</taxon>
        <taxon>Thermodesulfobacteriota</taxon>
        <taxon>Desulfovibrionia</taxon>
        <taxon>Desulfovibrionales</taxon>
        <taxon>Desulfovibrionaceae</taxon>
    </lineage>
</organism>
<dbReference type="AlphaFoldDB" id="F0JH26"/>
<reference evidence="2 3" key="1">
    <citation type="journal article" date="2011" name="J. Bacteriol.">
        <title>Genome sequence of the mercury-methylating strain Desulfovibrio desulfuricans ND132.</title>
        <authorList>
            <person name="Brown S.D."/>
            <person name="Gilmour C.C."/>
            <person name="Kucken A.M."/>
            <person name="Wall J.D."/>
            <person name="Elias D.A."/>
            <person name="Brandt C.C."/>
            <person name="Podar M."/>
            <person name="Chertkov O."/>
            <person name="Held B."/>
            <person name="Bruce D.C."/>
            <person name="Detter J.C."/>
            <person name="Tapia R."/>
            <person name="Han C.S."/>
            <person name="Goodwin L.A."/>
            <person name="Cheng J.F."/>
            <person name="Pitluck S."/>
            <person name="Woyke T."/>
            <person name="Mikhailova N."/>
            <person name="Ivanova N.N."/>
            <person name="Han J."/>
            <person name="Lucas S."/>
            <person name="Lapidus A.L."/>
            <person name="Land M.L."/>
            <person name="Hauser L.J."/>
            <person name="Palumbo A.V."/>
        </authorList>
    </citation>
    <scope>NUCLEOTIDE SEQUENCE [LARGE SCALE GENOMIC DNA]</scope>
    <source>
        <strain evidence="2 3">ND132</strain>
    </source>
</reference>
<evidence type="ECO:0000313" key="2">
    <source>
        <dbReference type="EMBL" id="EGB13965.1"/>
    </source>
</evidence>
<name>F0JH26_9BACT</name>
<dbReference type="SUPFAM" id="SSF52266">
    <property type="entry name" value="SGNH hydrolase"/>
    <property type="match status" value="1"/>
</dbReference>
<dbReference type="PANTHER" id="PTHR30383">
    <property type="entry name" value="THIOESTERASE 1/PROTEASE 1/LYSOPHOSPHOLIPASE L1"/>
    <property type="match status" value="1"/>
</dbReference>
<dbReference type="InterPro" id="IPR013830">
    <property type="entry name" value="SGNH_hydro"/>
</dbReference>
<dbReference type="eggNOG" id="COG2755">
    <property type="taxonomic scope" value="Bacteria"/>
</dbReference>
<dbReference type="STRING" id="641491.DND132_0750"/>
<gene>
    <name evidence="2" type="ORF">DND132_0750</name>
</gene>
<dbReference type="GO" id="GO:0004622">
    <property type="term" value="F:phosphatidylcholine lysophospholipase activity"/>
    <property type="evidence" value="ECO:0007669"/>
    <property type="project" value="TreeGrafter"/>
</dbReference>
<dbReference type="HOGENOM" id="CLU_051180_1_1_7"/>
<dbReference type="OrthoDB" id="9786188at2"/>
<dbReference type="RefSeq" id="WP_014321393.1">
    <property type="nucleotide sequence ID" value="NC_016803.1"/>
</dbReference>
<dbReference type="SMR" id="F0JH26"/>
<proteinExistence type="predicted"/>
<dbReference type="InterPro" id="IPR036514">
    <property type="entry name" value="SGNH_hydro_sf"/>
</dbReference>
<accession>F0JH26</accession>
<dbReference type="Proteomes" id="UP000007845">
    <property type="component" value="Chromosome"/>
</dbReference>
<feature type="domain" description="SGNH hydrolase-type esterase" evidence="1">
    <location>
        <begin position="9"/>
        <end position="169"/>
    </location>
</feature>
<dbReference type="EMBL" id="CP003220">
    <property type="protein sequence ID" value="EGB13965.1"/>
    <property type="molecule type" value="Genomic_DNA"/>
</dbReference>
<dbReference type="InterPro" id="IPR051532">
    <property type="entry name" value="Ester_Hydrolysis_Enzymes"/>
</dbReference>
<dbReference type="Gene3D" id="3.40.50.1110">
    <property type="entry name" value="SGNH hydrolase"/>
    <property type="match status" value="1"/>
</dbReference>
<keyword evidence="3" id="KW-1185">Reference proteome</keyword>